<evidence type="ECO:0008006" key="3">
    <source>
        <dbReference type="Google" id="ProtNLM"/>
    </source>
</evidence>
<dbReference type="Proteomes" id="UP001518976">
    <property type="component" value="Unassembled WGS sequence"/>
</dbReference>
<gene>
    <name evidence="1" type="ORF">JW592_20965</name>
</gene>
<accession>A0ABS3WXQ9</accession>
<dbReference type="RefSeq" id="WP_209266723.1">
    <property type="nucleotide sequence ID" value="NZ_JAFFZN010000020.1"/>
</dbReference>
<protein>
    <recommendedName>
        <fullName evidence="3">DUF4298 domain-containing protein</fullName>
    </recommendedName>
</protein>
<dbReference type="Pfam" id="PF19979">
    <property type="entry name" value="DUF6415"/>
    <property type="match status" value="1"/>
</dbReference>
<keyword evidence="2" id="KW-1185">Reference proteome</keyword>
<organism evidence="1 2">
    <name type="scientific">Streptomyces spirodelae</name>
    <dbReference type="NCBI Taxonomy" id="2812904"/>
    <lineage>
        <taxon>Bacteria</taxon>
        <taxon>Bacillati</taxon>
        <taxon>Actinomycetota</taxon>
        <taxon>Actinomycetes</taxon>
        <taxon>Kitasatosporales</taxon>
        <taxon>Streptomycetaceae</taxon>
        <taxon>Streptomyces</taxon>
    </lineage>
</organism>
<comment type="caution">
    <text evidence="1">The sequence shown here is derived from an EMBL/GenBank/DDBJ whole genome shotgun (WGS) entry which is preliminary data.</text>
</comment>
<dbReference type="EMBL" id="JAFFZN010000020">
    <property type="protein sequence ID" value="MBO8187916.1"/>
    <property type="molecule type" value="Genomic_DNA"/>
</dbReference>
<evidence type="ECO:0000313" key="2">
    <source>
        <dbReference type="Proteomes" id="UP001518976"/>
    </source>
</evidence>
<evidence type="ECO:0000313" key="1">
    <source>
        <dbReference type="EMBL" id="MBO8187916.1"/>
    </source>
</evidence>
<dbReference type="InterPro" id="IPR046300">
    <property type="entry name" value="DUF6415"/>
</dbReference>
<sequence>MDVAEIKATISTALAQRSSLRRYEELCALHKDLVQHIEALRPLAAKQIDGLWHGSREWYRKRSTLDTIPYEVAEGLGPGLLSAECHVKSLGYTLRFLLENAGLEETSEESAGVNSHPTADN</sequence>
<reference evidence="1 2" key="1">
    <citation type="submission" date="2021-02" db="EMBL/GenBank/DDBJ databases">
        <title>Streptomyces spirodelae sp. nov., isolated from duckweed.</title>
        <authorList>
            <person name="Saimee Y."/>
            <person name="Duangmal K."/>
        </authorList>
    </citation>
    <scope>NUCLEOTIDE SEQUENCE [LARGE SCALE GENOMIC DNA]</scope>
    <source>
        <strain evidence="1 2">DW4-2</strain>
    </source>
</reference>
<proteinExistence type="predicted"/>
<name>A0ABS3WXQ9_9ACTN</name>